<feature type="transmembrane region" description="Helical" evidence="1">
    <location>
        <begin position="12"/>
        <end position="31"/>
    </location>
</feature>
<accession>A0AAX2LSK7</accession>
<comment type="caution">
    <text evidence="2">The sequence shown here is derived from an EMBL/GenBank/DDBJ whole genome shotgun (WGS) entry which is preliminary data.</text>
</comment>
<keyword evidence="1" id="KW-0472">Membrane</keyword>
<dbReference type="GeneID" id="67876022"/>
<keyword evidence="1" id="KW-1133">Transmembrane helix</keyword>
<dbReference type="AlphaFoldDB" id="A0AAX2LSK7"/>
<feature type="transmembrane region" description="Helical" evidence="1">
    <location>
        <begin position="37"/>
        <end position="57"/>
    </location>
</feature>
<proteinExistence type="predicted"/>
<dbReference type="Proteomes" id="UP000254626">
    <property type="component" value="Unassembled WGS sequence"/>
</dbReference>
<dbReference type="RefSeq" id="WP_225869374.1">
    <property type="nucleotide sequence ID" value="NZ_CABLBX010000010.1"/>
</dbReference>
<sequence length="130" mass="15122">MDINIRLNIYKYVFMEFVYIAFLSLVLFGLSSGSNQWLGLFVFAMSMGTTIRVFMLWRKLRNSALKMSGGRLLFKGFACDVTQPCRFLPFGIWSTAKVSYFEDSMQKRSIYIPKSALSHEHWQQVLGHRT</sequence>
<dbReference type="EMBL" id="UHIP01000002">
    <property type="protein sequence ID" value="SUQ26230.1"/>
    <property type="molecule type" value="Genomic_DNA"/>
</dbReference>
<protein>
    <submittedName>
        <fullName evidence="2">Uncharacterized protein</fullName>
    </submittedName>
</protein>
<name>A0AAX2LSK7_VIBFL</name>
<organism evidence="2 3">
    <name type="scientific">Vibrio fluvialis</name>
    <dbReference type="NCBI Taxonomy" id="676"/>
    <lineage>
        <taxon>Bacteria</taxon>
        <taxon>Pseudomonadati</taxon>
        <taxon>Pseudomonadota</taxon>
        <taxon>Gammaproteobacteria</taxon>
        <taxon>Vibrionales</taxon>
        <taxon>Vibrionaceae</taxon>
        <taxon>Vibrio</taxon>
    </lineage>
</organism>
<evidence type="ECO:0000256" key="1">
    <source>
        <dbReference type="SAM" id="Phobius"/>
    </source>
</evidence>
<reference evidence="2 3" key="1">
    <citation type="submission" date="2018-06" db="EMBL/GenBank/DDBJ databases">
        <authorList>
            <consortium name="Pathogen Informatics"/>
            <person name="Doyle S."/>
        </authorList>
    </citation>
    <scope>NUCLEOTIDE SEQUENCE [LARGE SCALE GENOMIC DNA]</scope>
    <source>
        <strain evidence="2 3">NCTC11327</strain>
    </source>
</reference>
<evidence type="ECO:0000313" key="2">
    <source>
        <dbReference type="EMBL" id="SUQ26230.1"/>
    </source>
</evidence>
<keyword evidence="1" id="KW-0812">Transmembrane</keyword>
<evidence type="ECO:0000313" key="3">
    <source>
        <dbReference type="Proteomes" id="UP000254626"/>
    </source>
</evidence>
<gene>
    <name evidence="2" type="ORF">NCTC11327_03090</name>
</gene>